<evidence type="ECO:0000256" key="3">
    <source>
        <dbReference type="ARBA" id="ARBA00022694"/>
    </source>
</evidence>
<dbReference type="Pfam" id="PF01974">
    <property type="entry name" value="tRNA_int_endo"/>
    <property type="match status" value="1"/>
</dbReference>
<accession>A0A1Y2ERN0</accession>
<dbReference type="EC" id="4.6.1.16" evidence="2"/>
<evidence type="ECO:0000313" key="7">
    <source>
        <dbReference type="EMBL" id="ORY74253.1"/>
    </source>
</evidence>
<comment type="caution">
    <text evidence="7">The sequence shown here is derived from an EMBL/GenBank/DDBJ whole genome shotgun (WGS) entry which is preliminary data.</text>
</comment>
<organism evidence="7 8">
    <name type="scientific">Neocallimastix californiae</name>
    <dbReference type="NCBI Taxonomy" id="1754190"/>
    <lineage>
        <taxon>Eukaryota</taxon>
        <taxon>Fungi</taxon>
        <taxon>Fungi incertae sedis</taxon>
        <taxon>Chytridiomycota</taxon>
        <taxon>Chytridiomycota incertae sedis</taxon>
        <taxon>Neocallimastigomycetes</taxon>
        <taxon>Neocallimastigales</taxon>
        <taxon>Neocallimastigaceae</taxon>
        <taxon>Neocallimastix</taxon>
    </lineage>
</organism>
<dbReference type="CDD" id="cd22363">
    <property type="entry name" value="tRNA-intron_lyase_C"/>
    <property type="match status" value="1"/>
</dbReference>
<proteinExistence type="inferred from homology"/>
<reference evidence="7 8" key="1">
    <citation type="submission" date="2016-08" db="EMBL/GenBank/DDBJ databases">
        <title>A Parts List for Fungal Cellulosomes Revealed by Comparative Genomics.</title>
        <authorList>
            <consortium name="DOE Joint Genome Institute"/>
            <person name="Haitjema C.H."/>
            <person name="Gilmore S.P."/>
            <person name="Henske J.K."/>
            <person name="Solomon K.V."/>
            <person name="De Groot R."/>
            <person name="Kuo A."/>
            <person name="Mondo S.J."/>
            <person name="Salamov A.A."/>
            <person name="Labutti K."/>
            <person name="Zhao Z."/>
            <person name="Chiniquy J."/>
            <person name="Barry K."/>
            <person name="Brewer H.M."/>
            <person name="Purvine S.O."/>
            <person name="Wright A.T."/>
            <person name="Boxma B."/>
            <person name="Van Alen T."/>
            <person name="Hackstein J.H."/>
            <person name="Baker S.E."/>
            <person name="Grigoriev I.V."/>
            <person name="O'Malley M.A."/>
        </authorList>
    </citation>
    <scope>NUCLEOTIDE SEQUENCE [LARGE SCALE GENOMIC DNA]</scope>
    <source>
        <strain evidence="7 8">G1</strain>
    </source>
</reference>
<dbReference type="PANTHER" id="PTHR13070">
    <property type="entry name" value="TRNA-SPLICING ENDONUCLEASE SUBUNIT SEN34-RELATED"/>
    <property type="match status" value="1"/>
</dbReference>
<evidence type="ECO:0000256" key="2">
    <source>
        <dbReference type="ARBA" id="ARBA00012573"/>
    </source>
</evidence>
<keyword evidence="7" id="KW-0255">Endonuclease</keyword>
<comment type="catalytic activity">
    <reaction evidence="5">
        <text>pretRNA = a 3'-half-tRNA molecule with a 5'-OH end + a 5'-half-tRNA molecule with a 2',3'-cyclic phosphate end + an intron with a 2',3'-cyclic phosphate and a 5'-hydroxyl terminus.</text>
        <dbReference type="EC" id="4.6.1.16"/>
    </reaction>
</comment>
<dbReference type="EMBL" id="MCOG01000030">
    <property type="protein sequence ID" value="ORY74253.1"/>
    <property type="molecule type" value="Genomic_DNA"/>
</dbReference>
<keyword evidence="8" id="KW-1185">Reference proteome</keyword>
<dbReference type="GO" id="GO:0000213">
    <property type="term" value="F:tRNA-intron lyase activity"/>
    <property type="evidence" value="ECO:0007669"/>
    <property type="project" value="UniProtKB-EC"/>
</dbReference>
<name>A0A1Y2ERN0_9FUNG</name>
<evidence type="ECO:0000259" key="6">
    <source>
        <dbReference type="Pfam" id="PF01974"/>
    </source>
</evidence>
<dbReference type="GO" id="GO:0003676">
    <property type="term" value="F:nucleic acid binding"/>
    <property type="evidence" value="ECO:0007669"/>
    <property type="project" value="InterPro"/>
</dbReference>
<keyword evidence="7" id="KW-0540">Nuclease</keyword>
<evidence type="ECO:0000256" key="5">
    <source>
        <dbReference type="ARBA" id="ARBA00034031"/>
    </source>
</evidence>
<keyword evidence="7" id="KW-0378">Hydrolase</keyword>
<dbReference type="InterPro" id="IPR006677">
    <property type="entry name" value="tRNA_intron_Endonuc_cat-like"/>
</dbReference>
<dbReference type="InterPro" id="IPR036167">
    <property type="entry name" value="tRNA_intron_Endo_cat-like_sf"/>
</dbReference>
<dbReference type="Proteomes" id="UP000193920">
    <property type="component" value="Unassembled WGS sequence"/>
</dbReference>
<gene>
    <name evidence="7" type="ORF">LY90DRAFT_402131</name>
</gene>
<sequence>LEEARTKQLWNYPSNPKEEKKYKVFCDIWEKPENYYITSGSKYGSDYLIYPGDPIQYHSNFIATVIYDSNFNFSPKYIIKYGRLGTNVKKTHLLCNINETTNQINYYSIEWSSWI</sequence>
<dbReference type="AlphaFoldDB" id="A0A1Y2ERN0"/>
<dbReference type="GO" id="GO:0000379">
    <property type="term" value="P:tRNA-type intron splice site recognition and cleavage"/>
    <property type="evidence" value="ECO:0007669"/>
    <property type="project" value="TreeGrafter"/>
</dbReference>
<feature type="domain" description="tRNA intron endonuclease catalytic" evidence="6">
    <location>
        <begin position="19"/>
        <end position="105"/>
    </location>
</feature>
<dbReference type="GO" id="GO:0005634">
    <property type="term" value="C:nucleus"/>
    <property type="evidence" value="ECO:0007669"/>
    <property type="project" value="UniProtKB-ARBA"/>
</dbReference>
<dbReference type="InterPro" id="IPR011856">
    <property type="entry name" value="tRNA_endonuc-like_dom_sf"/>
</dbReference>
<evidence type="ECO:0000313" key="8">
    <source>
        <dbReference type="Proteomes" id="UP000193920"/>
    </source>
</evidence>
<dbReference type="OrthoDB" id="48041at2759"/>
<keyword evidence="3" id="KW-0819">tRNA processing</keyword>
<comment type="similarity">
    <text evidence="1">Belongs to the tRNA-intron endonuclease family.</text>
</comment>
<keyword evidence="4" id="KW-0456">Lyase</keyword>
<dbReference type="Gene3D" id="3.40.1350.10">
    <property type="match status" value="1"/>
</dbReference>
<evidence type="ECO:0000256" key="4">
    <source>
        <dbReference type="ARBA" id="ARBA00023239"/>
    </source>
</evidence>
<feature type="non-terminal residue" evidence="7">
    <location>
        <position position="1"/>
    </location>
</feature>
<evidence type="ECO:0000256" key="1">
    <source>
        <dbReference type="ARBA" id="ARBA00008078"/>
    </source>
</evidence>
<dbReference type="PANTHER" id="PTHR13070:SF0">
    <property type="entry name" value="TRNA-SPLICING ENDONUCLEASE SUBUNIT SEN34"/>
    <property type="match status" value="1"/>
</dbReference>
<protein>
    <recommendedName>
        <fullName evidence="2">tRNA-intron lyase</fullName>
        <ecNumber evidence="2">4.6.1.16</ecNumber>
    </recommendedName>
</protein>
<dbReference type="STRING" id="1754190.A0A1Y2ERN0"/>
<dbReference type="SUPFAM" id="SSF53032">
    <property type="entry name" value="tRNA-intron endonuclease catalytic domain-like"/>
    <property type="match status" value="1"/>
</dbReference>